<sequence>MGAPNDVHSSVHLVSEVDPFETTSRDARSLDRERDEPRLPAIVVDDSPFEGNTRVPGLIALAHEHHPDAQMSAIVEHHSPRRSLLDDANPFGSNQVGGDEGDRVGSLGQLNRVTVCQRLSELREADVNSSALGRPERHV</sequence>
<feature type="region of interest" description="Disordered" evidence="1">
    <location>
        <begin position="1"/>
        <end position="47"/>
    </location>
</feature>
<accession>A0A1Y5P693</accession>
<protein>
    <submittedName>
        <fullName evidence="2">Uncharacterized protein</fullName>
    </submittedName>
</protein>
<reference evidence="2" key="1">
    <citation type="submission" date="2016-03" db="EMBL/GenBank/DDBJ databases">
        <authorList>
            <person name="Ploux O."/>
        </authorList>
    </citation>
    <scope>NUCLEOTIDE SEQUENCE</scope>
    <source>
        <strain evidence="2">UC1</strain>
    </source>
</reference>
<feature type="region of interest" description="Disordered" evidence="1">
    <location>
        <begin position="80"/>
        <end position="107"/>
    </location>
</feature>
<name>A0A1Y5P693_9MICO</name>
<organism evidence="2">
    <name type="scientific">uncultured Microbacterium sp</name>
    <dbReference type="NCBI Taxonomy" id="191216"/>
    <lineage>
        <taxon>Bacteria</taxon>
        <taxon>Bacillati</taxon>
        <taxon>Actinomycetota</taxon>
        <taxon>Actinomycetes</taxon>
        <taxon>Micrococcales</taxon>
        <taxon>Microbacteriaceae</taxon>
        <taxon>Microbacterium</taxon>
        <taxon>environmental samples</taxon>
    </lineage>
</organism>
<gene>
    <name evidence="2" type="ORF">MIPYR_50221</name>
</gene>
<dbReference type="EMBL" id="FLQR01000009">
    <property type="protein sequence ID" value="SBS74157.1"/>
    <property type="molecule type" value="Genomic_DNA"/>
</dbReference>
<evidence type="ECO:0000256" key="1">
    <source>
        <dbReference type="SAM" id="MobiDB-lite"/>
    </source>
</evidence>
<feature type="compositionally biased region" description="Basic and acidic residues" evidence="1">
    <location>
        <begin position="23"/>
        <end position="38"/>
    </location>
</feature>
<proteinExistence type="predicted"/>
<evidence type="ECO:0000313" key="2">
    <source>
        <dbReference type="EMBL" id="SBS74157.1"/>
    </source>
</evidence>
<dbReference type="AlphaFoldDB" id="A0A1Y5P693"/>